<dbReference type="EMBL" id="JBEUSY010000165">
    <property type="protein sequence ID" value="KAL1243664.1"/>
    <property type="molecule type" value="Genomic_DNA"/>
</dbReference>
<proteinExistence type="inferred from homology"/>
<feature type="compositionally biased region" description="Basic and acidic residues" evidence="2">
    <location>
        <begin position="447"/>
        <end position="467"/>
    </location>
</feature>
<gene>
    <name evidence="5" type="ORF">TSPI_00575</name>
</gene>
<accession>A0ABR3KSQ0</accession>
<comment type="caution">
    <text evidence="5">The sequence shown here is derived from an EMBL/GenBank/DDBJ whole genome shotgun (WGS) entry which is preliminary data.</text>
</comment>
<feature type="chain" id="PRO_5046773944" evidence="4">
    <location>
        <begin position="21"/>
        <end position="787"/>
    </location>
</feature>
<evidence type="ECO:0000313" key="6">
    <source>
        <dbReference type="Proteomes" id="UP001558632"/>
    </source>
</evidence>
<evidence type="ECO:0000256" key="2">
    <source>
        <dbReference type="SAM" id="MobiDB-lite"/>
    </source>
</evidence>
<reference evidence="5 6" key="1">
    <citation type="submission" date="2024-07" db="EMBL/GenBank/DDBJ databases">
        <title>Enhanced genomic and transcriptomic resources for Trichinella pseudospiralis and T. spiralis underpin the discovery of pronounced molecular differences between stages and species.</title>
        <authorList>
            <person name="Pasi K.K."/>
            <person name="La Rosa G."/>
            <person name="Gomez-Morales M.A."/>
            <person name="Tosini F."/>
            <person name="Sumanam S."/>
            <person name="Young N.D."/>
            <person name="Chang B.C."/>
            <person name="Robin G.B."/>
        </authorList>
    </citation>
    <scope>NUCLEOTIDE SEQUENCE [LARGE SCALE GENOMIC DNA]</scope>
    <source>
        <strain evidence="5">ISS534</strain>
    </source>
</reference>
<evidence type="ECO:0000256" key="3">
    <source>
        <dbReference type="SAM" id="Phobius"/>
    </source>
</evidence>
<keyword evidence="6" id="KW-1185">Reference proteome</keyword>
<feature type="transmembrane region" description="Helical" evidence="3">
    <location>
        <begin position="354"/>
        <end position="371"/>
    </location>
</feature>
<dbReference type="Pfam" id="PF00402">
    <property type="entry name" value="Calponin"/>
    <property type="match status" value="7"/>
</dbReference>
<feature type="region of interest" description="Disordered" evidence="2">
    <location>
        <begin position="427"/>
        <end position="473"/>
    </location>
</feature>
<dbReference type="PROSITE" id="PS51122">
    <property type="entry name" value="CALPONIN_2"/>
    <property type="match status" value="7"/>
</dbReference>
<dbReference type="InterPro" id="IPR050606">
    <property type="entry name" value="Calponin-like"/>
</dbReference>
<dbReference type="PANTHER" id="PTHR47385">
    <property type="entry name" value="CALPONIN"/>
    <property type="match status" value="1"/>
</dbReference>
<keyword evidence="3" id="KW-0472">Membrane</keyword>
<keyword evidence="3" id="KW-1133">Transmembrane helix</keyword>
<dbReference type="PANTHER" id="PTHR47385:SF14">
    <property type="entry name" value="TRANSGELIN"/>
    <property type="match status" value="1"/>
</dbReference>
<feature type="compositionally biased region" description="Acidic residues" evidence="2">
    <location>
        <begin position="427"/>
        <end position="446"/>
    </location>
</feature>
<protein>
    <submittedName>
        <fullName evidence="5">Calponin</fullName>
    </submittedName>
</protein>
<dbReference type="PROSITE" id="PS01052">
    <property type="entry name" value="CALPONIN_1"/>
    <property type="match status" value="2"/>
</dbReference>
<feature type="signal peptide" evidence="4">
    <location>
        <begin position="1"/>
        <end position="20"/>
    </location>
</feature>
<evidence type="ECO:0000313" key="5">
    <source>
        <dbReference type="EMBL" id="KAL1243664.1"/>
    </source>
</evidence>
<dbReference type="Proteomes" id="UP001558632">
    <property type="component" value="Unassembled WGS sequence"/>
</dbReference>
<organism evidence="5 6">
    <name type="scientific">Trichinella spiralis</name>
    <name type="common">Trichina worm</name>
    <dbReference type="NCBI Taxonomy" id="6334"/>
    <lineage>
        <taxon>Eukaryota</taxon>
        <taxon>Metazoa</taxon>
        <taxon>Ecdysozoa</taxon>
        <taxon>Nematoda</taxon>
        <taxon>Enoplea</taxon>
        <taxon>Dorylaimia</taxon>
        <taxon>Trichinellida</taxon>
        <taxon>Trichinellidae</taxon>
        <taxon>Trichinella</taxon>
    </lineage>
</organism>
<sequence length="787" mass="89878">MQNIIKLVYLLAFCISACNSASCPKILNSTIFAFKFPEAGNENKFKCMMIMKRNSEIKRPFGYDSLSEVNLNCQLNLRGGEPSNPLQWSMLPNPIPNHLYRIMQKMEDNETYHFHGGFRLTFDYYVAKQSRILLNWGRPNEFSFTLRFPIEVYKNGNLVKNRTASMTFSPMKEDPVQMSTIFDPNDYKTTIVTSREDKRPYCRSFILHADKMTYGKLQPCEGYNDWEYFVCEAKQYKDCIVEYLPPCYQLTENQTECYKMETVITQHPELPYGKPCPSLPLEKCEKCMKCVNTTWSQWGLWSSNCNTATRERWRTRDLIPYAVCKITPEDCCFESEEKIFEKKCETIFSQFVRIFPYTIPAIIAFSLGIVFGGRQMWKFEKFLPIMHRRHRVDLKFLLLLCELSFNFPFNCAIMSDVENENAEIDGQEPIDESQEDHDVKGEEEDEDQHRRRDHQAQPKPEREDDGAFGKPSRLPREKLMASEGIIPIQSGTNKYASQRGMTGFGVPRDVIDKVKADNLKPVEDEEKLQKLRDVLPLQSGTNKFASQKGMTGFGCPRDVLYKAKGTGGATDIPEDKAKATDGVIPLQAGTNKLASQSGMTGFGMPRSVLHRFNPDQDRNSQGFVHLQAGTNKLATQQGMTSFGSPRTNVTKYKDSQRGDLVNDESAMPKQTCGYKEGANQSGMTGFGMPRNTTLMQIGRQDQKSQGLIPYQMGINWADSQAGKTGFGMPRQIFTNFVDDSRGELPEEMARMPEVPFWSGMEKFASQTGMTAMGMPRDVKGSYLRRLW</sequence>
<evidence type="ECO:0000256" key="1">
    <source>
        <dbReference type="ARBA" id="ARBA00009631"/>
    </source>
</evidence>
<name>A0ABR3KSQ0_TRISP</name>
<keyword evidence="4" id="KW-0732">Signal</keyword>
<evidence type="ECO:0000256" key="4">
    <source>
        <dbReference type="SAM" id="SignalP"/>
    </source>
</evidence>
<comment type="similarity">
    <text evidence="1">Belongs to the calponin family.</text>
</comment>
<keyword evidence="3" id="KW-0812">Transmembrane</keyword>
<dbReference type="InterPro" id="IPR000557">
    <property type="entry name" value="Calponin_repeat"/>
</dbReference>